<keyword evidence="2" id="KW-1185">Reference proteome</keyword>
<name>A0ACC0V7I6_9HYPO</name>
<sequence>MEEKISYFTCTLGQATELKGHSGSCLGFFSNAVELIDHQAQHIPDSKAVGFANFKSGKSATQEILTFAQLRDLSLQAAGIIPQFTASTKPSIGLLSTSTNEFIVTWVGLMRLGYSVLFLAPQLDSRGIHHLCTSLDVKTIFVDNRYAAKATELADSHEILSISSLVDEMSRATTVPPPPQRALSKVAYFCHTSGTSSGLPKPIPQTHAGVVAAVPRLSSSKEIATFSTTPLYHGGLPDCFRAWASAASIWFFPEGIVPITAANICSAVNFVQDGTLKHFSSVPFVLQMLSEEEEGIKLLRAMDLVGVGGAPLATTTGDRLVRQAINLVSRMGSAECGFLMSSHRDYATDRDWQYLRPLPDSRLLTFEPRENGLSELVVRPGWPFRAKVNQEDGSYATSDLFEPHPTIPHAWKYHSRADAQIVLMNGKKFDPSPLEAAIVASINSLRDVFIFGSGKEYPGIIIFPKDQSTSKEAIIELVWPHISQMNGNSQSHARISKFMMRVICLPSHETALEKSSKGTVLRPPAEKKYASVIDAAYAVLSHTPTHATTNQDLERVVKDCFNAILGYDINPHRDVFQQGVDSIACVQLRKLLHSRLSISESDYLPLNVIYDQGTVDGLVSYLSRTDRKTSWNDNQYTHQQMRDLVEKYSKFERPRLVTSTKPRRTVVLSGATGFLGSHILHSLRRTPTIDHIICLTRCRSRSEAHDKVSAALFKVGLPDLGAVGNFQNILCLPSDMTRGSIGLAEHDLEQIKETALAFIHAAWSVNFALHLGSFEEQLSGVHNLMALAIESRARSIFVSSTAAVMASRDRIIEEAISDDPSDSSSLGYSQSKWVAEKICEAANNALKVHGTGSDDVSGVAVVRIGQLCCNQKGVWNTAEAYPLLLSTVKMTGCLPDLSEERLSWVPVEDAAQSVLDIALHDSNYQASSENDHLVEGLPVYHIVNNNKAPSWKQMLQWLQSMDFHQSFEIVSPKEWMMRLEDALDRHPDHSCQALLGMWRKRYCEDDVYQPNDEAIFGTKMAEEVSPTMRGLQAVDRERIENLWDWILRTS</sequence>
<comment type="caution">
    <text evidence="1">The sequence shown here is derived from an EMBL/GenBank/DDBJ whole genome shotgun (WGS) entry which is preliminary data.</text>
</comment>
<accession>A0ACC0V7I6</accession>
<organism evidence="1 2">
    <name type="scientific">Trichothecium roseum</name>
    <dbReference type="NCBI Taxonomy" id="47278"/>
    <lineage>
        <taxon>Eukaryota</taxon>
        <taxon>Fungi</taxon>
        <taxon>Dikarya</taxon>
        <taxon>Ascomycota</taxon>
        <taxon>Pezizomycotina</taxon>
        <taxon>Sordariomycetes</taxon>
        <taxon>Hypocreomycetidae</taxon>
        <taxon>Hypocreales</taxon>
        <taxon>Hypocreales incertae sedis</taxon>
        <taxon>Trichothecium</taxon>
    </lineage>
</organism>
<reference evidence="1" key="1">
    <citation type="submission" date="2022-10" db="EMBL/GenBank/DDBJ databases">
        <title>Complete Genome of Trichothecium roseum strain YXFP-22015, a Plant Pathogen Isolated from Citrus.</title>
        <authorList>
            <person name="Wang Y."/>
            <person name="Zhu L."/>
        </authorList>
    </citation>
    <scope>NUCLEOTIDE SEQUENCE</scope>
    <source>
        <strain evidence="1">YXFP-22015</strain>
    </source>
</reference>
<proteinExistence type="predicted"/>
<dbReference type="EMBL" id="CM047941">
    <property type="protein sequence ID" value="KAI9902349.1"/>
    <property type="molecule type" value="Genomic_DNA"/>
</dbReference>
<gene>
    <name evidence="1" type="ORF">N3K66_001701</name>
</gene>
<evidence type="ECO:0000313" key="2">
    <source>
        <dbReference type="Proteomes" id="UP001163324"/>
    </source>
</evidence>
<evidence type="ECO:0000313" key="1">
    <source>
        <dbReference type="EMBL" id="KAI9902349.1"/>
    </source>
</evidence>
<dbReference type="Proteomes" id="UP001163324">
    <property type="component" value="Chromosome 2"/>
</dbReference>
<protein>
    <submittedName>
        <fullName evidence="1">Uncharacterized protein</fullName>
    </submittedName>
</protein>